<feature type="region of interest" description="Disordered" evidence="1">
    <location>
        <begin position="206"/>
        <end position="272"/>
    </location>
</feature>
<dbReference type="Pfam" id="PF10300">
    <property type="entry name" value="Iml2-TPR_39"/>
    <property type="match status" value="2"/>
</dbReference>
<feature type="compositionally biased region" description="Acidic residues" evidence="1">
    <location>
        <begin position="238"/>
        <end position="249"/>
    </location>
</feature>
<dbReference type="Proteomes" id="UP001448207">
    <property type="component" value="Unassembled WGS sequence"/>
</dbReference>
<feature type="region of interest" description="Disordered" evidence="1">
    <location>
        <begin position="1"/>
        <end position="72"/>
    </location>
</feature>
<feature type="compositionally biased region" description="Low complexity" evidence="1">
    <location>
        <begin position="258"/>
        <end position="270"/>
    </location>
</feature>
<comment type="caution">
    <text evidence="2">The sequence shown here is derived from an EMBL/GenBank/DDBJ whole genome shotgun (WGS) entry which is preliminary data.</text>
</comment>
<organism evidence="2 3">
    <name type="scientific">Phycomyces blakesleeanus</name>
    <dbReference type="NCBI Taxonomy" id="4837"/>
    <lineage>
        <taxon>Eukaryota</taxon>
        <taxon>Fungi</taxon>
        <taxon>Fungi incertae sedis</taxon>
        <taxon>Mucoromycota</taxon>
        <taxon>Mucoromycotina</taxon>
        <taxon>Mucoromycetes</taxon>
        <taxon>Mucorales</taxon>
        <taxon>Phycomycetaceae</taxon>
        <taxon>Phycomyces</taxon>
    </lineage>
</organism>
<protein>
    <recommendedName>
        <fullName evidence="4">Tetratricopeptide repeat protein 39B</fullName>
    </recommendedName>
</protein>
<evidence type="ECO:0000256" key="1">
    <source>
        <dbReference type="SAM" id="MobiDB-lite"/>
    </source>
</evidence>
<reference evidence="2 3" key="1">
    <citation type="submission" date="2024-04" db="EMBL/GenBank/DDBJ databases">
        <title>Symmetric and asymmetric DNA N6-adenine methylation regulates different biological responses in Mucorales.</title>
        <authorList>
            <consortium name="Lawrence Berkeley National Laboratory"/>
            <person name="Lax C."/>
            <person name="Mondo S.J."/>
            <person name="Osorio-Concepcion M."/>
            <person name="Muszewska A."/>
            <person name="Corrochano-Luque M."/>
            <person name="Gutierrez G."/>
            <person name="Riley R."/>
            <person name="Lipzen A."/>
            <person name="Guo J."/>
            <person name="Hundley H."/>
            <person name="Amirebrahimi M."/>
            <person name="Ng V."/>
            <person name="Lorenzo-Gutierrez D."/>
            <person name="Binder U."/>
            <person name="Yang J."/>
            <person name="Song Y."/>
            <person name="Canovas D."/>
            <person name="Navarro E."/>
            <person name="Freitag M."/>
            <person name="Gabaldon T."/>
            <person name="Grigoriev I.V."/>
            <person name="Corrochano L.M."/>
            <person name="Nicolas F.E."/>
            <person name="Garre V."/>
        </authorList>
    </citation>
    <scope>NUCLEOTIDE SEQUENCE [LARGE SCALE GENOMIC DNA]</scope>
    <source>
        <strain evidence="2 3">L51</strain>
    </source>
</reference>
<name>A0ABR3AXI5_PHYBL</name>
<feature type="compositionally biased region" description="Low complexity" evidence="1">
    <location>
        <begin position="213"/>
        <end position="237"/>
    </location>
</feature>
<evidence type="ECO:0000313" key="3">
    <source>
        <dbReference type="Proteomes" id="UP001448207"/>
    </source>
</evidence>
<dbReference type="EMBL" id="JBCLYO010000012">
    <property type="protein sequence ID" value="KAL0084384.1"/>
    <property type="molecule type" value="Genomic_DNA"/>
</dbReference>
<keyword evidence="3" id="KW-1185">Reference proteome</keyword>
<dbReference type="PANTHER" id="PTHR31859">
    <property type="entry name" value="TETRATRICOPEPTIDE REPEAT PROTEIN 39 FAMILY MEMBER"/>
    <property type="match status" value="1"/>
</dbReference>
<accession>A0ABR3AXI5</accession>
<proteinExistence type="predicted"/>
<evidence type="ECO:0000313" key="2">
    <source>
        <dbReference type="EMBL" id="KAL0084384.1"/>
    </source>
</evidence>
<sequence length="769" mass="85497">MTEADTTQPPPAVIDQTQKHQDAEEPTNDNTDPSHPSLLLATDARQRGLTTGEPASLVPPISSSPIPTSGHGSFSANDLERMNANAIFIKNELKAAGPTNLTLEEQEEQDKPVIEGLQLLLDNRFMSAKAAFSKKANVDPLHALALSSMAFLKAVMTSAEHDQTTALNALNITYDIAKTQRSFYKTPPAMTGYISRYYNFIGGSEEDTSADNKSQAAQKPKPKPKTSSIPPTSTSETAAEEEEKEEEENEKDKEAPAKDTTTSPTQTVATSEAFPPNGLLRAHVIEAECCLQIAILQLIQGSIIDYVKCGLNLRRAYSSYVFVWEEYTKMGPEHSKYMDANTVSCVQFGVGAVHLVLATLPVKVLKAVSVLGWKPDKQLGFGLLNACAEGNGVRAYMATMMLLSYYTTVTSFTPQILSSVYTKSAMETLLEAQRGHPNSALYLFFSGSVARLAIDLPLSTKSYLYASDMGKGDWAELAFTNTSRYEVALNHLITGNWDHAATAFGYLSKHHYWSAAFCKYAEGACLEMNGKRTEAILTFADVEALVDKKKGSSRMEYMDAYTLRKIATLQESGYQDMGMYCPILEFMFIWNLFHFMDHNLLKECISRVDDALEFIQLKEEQAYQERMIELAPDTDLPDYFDERAILLLIKASIKNVLGQTSDIAGHLNWIIDHRESFGSESWVVPYAFWESGVSCWNLDDKPRARRVWEMALTCSKYDFEYRLSVRLGLALTRAEELGFTTPIPEPESKSRFSLSLSSLIRNKSTTAET</sequence>
<dbReference type="InterPro" id="IPR019412">
    <property type="entry name" value="IML2/TPR_39"/>
</dbReference>
<feature type="compositionally biased region" description="Low complexity" evidence="1">
    <location>
        <begin position="54"/>
        <end position="69"/>
    </location>
</feature>
<dbReference type="PANTHER" id="PTHR31859:SF1">
    <property type="entry name" value="TETRATRICOPEPTIDE REPEAT PROTEIN 39C"/>
    <property type="match status" value="1"/>
</dbReference>
<gene>
    <name evidence="2" type="ORF">J3Q64DRAFT_1747463</name>
</gene>
<evidence type="ECO:0008006" key="4">
    <source>
        <dbReference type="Google" id="ProtNLM"/>
    </source>
</evidence>